<evidence type="ECO:0000313" key="2">
    <source>
        <dbReference type="EMBL" id="MEA5580532.1"/>
    </source>
</evidence>
<evidence type="ECO:0000313" key="3">
    <source>
        <dbReference type="Proteomes" id="UP001302120"/>
    </source>
</evidence>
<keyword evidence="1" id="KW-0472">Membrane</keyword>
<keyword evidence="1" id="KW-1133">Transmembrane helix</keyword>
<evidence type="ECO:0000256" key="1">
    <source>
        <dbReference type="SAM" id="Phobius"/>
    </source>
</evidence>
<reference evidence="2 3" key="1">
    <citation type="submission" date="2023-12" db="EMBL/GenBank/DDBJ databases">
        <title>Baltic Sea Cyanobacteria.</title>
        <authorList>
            <person name="Delbaje E."/>
            <person name="Fewer D.P."/>
            <person name="Shishido T.K."/>
        </authorList>
    </citation>
    <scope>NUCLEOTIDE SEQUENCE [LARGE SCALE GENOMIC DNA]</scope>
    <source>
        <strain evidence="2 3">UHCC-0300</strain>
    </source>
</reference>
<name>A0ABU5UAI7_9CYAN</name>
<feature type="transmembrane region" description="Helical" evidence="1">
    <location>
        <begin position="38"/>
        <end position="64"/>
    </location>
</feature>
<proteinExistence type="predicted"/>
<dbReference type="EMBL" id="JAYGHG010000004">
    <property type="protein sequence ID" value="MEA5580532.1"/>
    <property type="molecule type" value="Genomic_DNA"/>
</dbReference>
<feature type="transmembrane region" description="Helical" evidence="1">
    <location>
        <begin position="95"/>
        <end position="114"/>
    </location>
</feature>
<keyword evidence="1" id="KW-0812">Transmembrane</keyword>
<dbReference type="Proteomes" id="UP001302120">
    <property type="component" value="Unassembled WGS sequence"/>
</dbReference>
<gene>
    <name evidence="2" type="ORF">VB620_04145</name>
</gene>
<protein>
    <submittedName>
        <fullName evidence="2">Uncharacterized protein</fullName>
    </submittedName>
</protein>
<organism evidence="2 3">
    <name type="scientific">Nodularia harveyana UHCC-0300</name>
    <dbReference type="NCBI Taxonomy" id="2974287"/>
    <lineage>
        <taxon>Bacteria</taxon>
        <taxon>Bacillati</taxon>
        <taxon>Cyanobacteriota</taxon>
        <taxon>Cyanophyceae</taxon>
        <taxon>Nostocales</taxon>
        <taxon>Nodulariaceae</taxon>
        <taxon>Nodularia</taxon>
    </lineage>
</organism>
<accession>A0ABU5UAI7</accession>
<keyword evidence="3" id="KW-1185">Reference proteome</keyword>
<comment type="caution">
    <text evidence="2">The sequence shown here is derived from an EMBL/GenBank/DDBJ whole genome shotgun (WGS) entry which is preliminary data.</text>
</comment>
<sequence length="329" mass="38182">MHTQLSDHEREIALKYQFGKFLKIDEIPCKNYFARNELVGTVIISLTFATFMSAFLIGLFSSLIEGLSNIWELLNLKPLNSLNLLSPSGKLQNTLTLQITFGVFLVLVFWMFFVSSKLKYAERIVAFEHGFYQIKLGFFRREQEIHCRYEDIKYIRISGSESATYVNGKPTSYTHIISYQYYMGKRQKMPPFGIYADVAGCSSKSLVLFKLIGKLFKSRLMPQIMADLQSGKEVDFQGFKVSDQGIRTNQKSFYPINQIKELRFYLDSDGDGFELEPKPEFKDNKNWRHWGSRTVYIRSIDNPHLFLEVLEMLKIPVNFDALPELANIK</sequence>